<dbReference type="GO" id="GO:0110142">
    <property type="term" value="C:ubiquinone biosynthesis complex"/>
    <property type="evidence" value="ECO:0007669"/>
    <property type="project" value="UniProtKB-ARBA"/>
</dbReference>
<dbReference type="GO" id="GO:0016705">
    <property type="term" value="F:oxidoreductase activity, acting on paired donors, with incorporation or reduction of molecular oxygen"/>
    <property type="evidence" value="ECO:0007669"/>
    <property type="project" value="InterPro"/>
</dbReference>
<dbReference type="SUPFAM" id="SSF51905">
    <property type="entry name" value="FAD/NAD(P)-binding domain"/>
    <property type="match status" value="1"/>
</dbReference>
<comment type="pathway">
    <text evidence="2">Cofactor biosynthesis; ubiquinone biosynthesis.</text>
</comment>
<evidence type="ECO:0000256" key="1">
    <source>
        <dbReference type="ARBA" id="ARBA00001974"/>
    </source>
</evidence>
<feature type="domain" description="FAD-binding" evidence="8">
    <location>
        <begin position="17"/>
        <end position="359"/>
    </location>
</feature>
<reference evidence="9 10" key="1">
    <citation type="submission" date="2018-01" db="EMBL/GenBank/DDBJ databases">
        <title>Genomic Encyclopedia of Archaeal and Bacterial Type Strains, Phase II (KMG-II): from individual species to whole genera.</title>
        <authorList>
            <person name="Goeker M."/>
        </authorList>
    </citation>
    <scope>NUCLEOTIDE SEQUENCE [LARGE SCALE GENOMIC DNA]</scope>
    <source>
        <strain evidence="9 10">DSM 12048</strain>
    </source>
</reference>
<evidence type="ECO:0000313" key="10">
    <source>
        <dbReference type="Proteomes" id="UP000239736"/>
    </source>
</evidence>
<dbReference type="AlphaFoldDB" id="A0A2S5JDH8"/>
<dbReference type="PRINTS" id="PR00420">
    <property type="entry name" value="RNGMNOXGNASE"/>
</dbReference>
<accession>A0A2S5JDH8</accession>
<dbReference type="PANTHER" id="PTHR43876">
    <property type="entry name" value="UBIQUINONE BIOSYNTHESIS MONOOXYGENASE COQ6, MITOCHONDRIAL"/>
    <property type="match status" value="1"/>
</dbReference>
<keyword evidence="7" id="KW-0503">Monooxygenase</keyword>
<evidence type="ECO:0000256" key="7">
    <source>
        <dbReference type="ARBA" id="ARBA00023033"/>
    </source>
</evidence>
<evidence type="ECO:0000256" key="4">
    <source>
        <dbReference type="ARBA" id="ARBA00022630"/>
    </source>
</evidence>
<evidence type="ECO:0000256" key="6">
    <source>
        <dbReference type="ARBA" id="ARBA00023002"/>
    </source>
</evidence>
<dbReference type="Gene3D" id="3.50.50.60">
    <property type="entry name" value="FAD/NAD(P)-binding domain"/>
    <property type="match status" value="2"/>
</dbReference>
<evidence type="ECO:0000256" key="2">
    <source>
        <dbReference type="ARBA" id="ARBA00004749"/>
    </source>
</evidence>
<dbReference type="EMBL" id="PRDS01000013">
    <property type="protein sequence ID" value="PPB79468.1"/>
    <property type="molecule type" value="Genomic_DNA"/>
</dbReference>
<dbReference type="GO" id="GO:0004497">
    <property type="term" value="F:monooxygenase activity"/>
    <property type="evidence" value="ECO:0007669"/>
    <property type="project" value="UniProtKB-KW"/>
</dbReference>
<keyword evidence="6" id="KW-0560">Oxidoreductase</keyword>
<evidence type="ECO:0000256" key="3">
    <source>
        <dbReference type="ARBA" id="ARBA00005349"/>
    </source>
</evidence>
<dbReference type="PANTHER" id="PTHR43876:SF7">
    <property type="entry name" value="UBIQUINONE BIOSYNTHESIS MONOOXYGENASE COQ6, MITOCHONDRIAL"/>
    <property type="match status" value="1"/>
</dbReference>
<organism evidence="9 10">
    <name type="scientific">Albidovulum inexpectatum</name>
    <dbReference type="NCBI Taxonomy" id="196587"/>
    <lineage>
        <taxon>Bacteria</taxon>
        <taxon>Pseudomonadati</taxon>
        <taxon>Pseudomonadota</taxon>
        <taxon>Alphaproteobacteria</taxon>
        <taxon>Rhodobacterales</taxon>
        <taxon>Paracoccaceae</taxon>
        <taxon>Albidovulum</taxon>
    </lineage>
</organism>
<keyword evidence="5" id="KW-0274">FAD</keyword>
<dbReference type="Proteomes" id="UP000239736">
    <property type="component" value="Unassembled WGS sequence"/>
</dbReference>
<keyword evidence="4" id="KW-0285">Flavoprotein</keyword>
<comment type="similarity">
    <text evidence="3">Belongs to the UbiH/COQ6 family.</text>
</comment>
<sequence>MDNPARARIVKGMTQQSDVLIVGGGLNGPALGLALARAGLSVTVVDAHPPRARAEIDFDGRAYALAIASRNLLKSIGVWDFLPQRPQPIEQIKTTDGRPGEGPAPFFLHFDSAEIEEGPMGYMVEDRHLYAAFLQAMRECPNLTLVSGAEVVGQATDGTGVMVTLSDGRNLKGRVLAGCDGRRSGTARRAGIGRTGWSYGQTAIVCALAHEHPHHGIAYQHFLPSGPLAILPLTGNRSAIVWSEREAAARAAMALSDTDFLAVLRPRFGDFLGALSLVGRRFCYPLDLTLANSYVAPRVALVGDAAHGVHPIAGQGLNLGFRDVAALAEVLVGAHRRGEDIGALDVLERYQAWRRPDSTALALGMDVVNRLFSNDSMILRVARDLGMGAVNALPGLKRTFMRNAAGLSGRPARLLRGLPL</sequence>
<evidence type="ECO:0000259" key="8">
    <source>
        <dbReference type="Pfam" id="PF01494"/>
    </source>
</evidence>
<dbReference type="GO" id="GO:0071949">
    <property type="term" value="F:FAD binding"/>
    <property type="evidence" value="ECO:0007669"/>
    <property type="project" value="InterPro"/>
</dbReference>
<dbReference type="FunFam" id="3.50.50.60:FF:000021">
    <property type="entry name" value="Ubiquinone biosynthesis monooxygenase COQ6"/>
    <property type="match status" value="1"/>
</dbReference>
<dbReference type="InterPro" id="IPR036188">
    <property type="entry name" value="FAD/NAD-bd_sf"/>
</dbReference>
<gene>
    <name evidence="9" type="ORF">LV82_02834</name>
</gene>
<evidence type="ECO:0000256" key="5">
    <source>
        <dbReference type="ARBA" id="ARBA00022827"/>
    </source>
</evidence>
<proteinExistence type="inferred from homology"/>
<protein>
    <submittedName>
        <fullName evidence="9">2-octaprenyl-6-methoxyphenol hydroxylase</fullName>
    </submittedName>
</protein>
<dbReference type="InterPro" id="IPR010971">
    <property type="entry name" value="UbiH/COQ6"/>
</dbReference>
<dbReference type="PROSITE" id="PS01304">
    <property type="entry name" value="UBIH"/>
    <property type="match status" value="1"/>
</dbReference>
<comment type="cofactor">
    <cofactor evidence="1">
        <name>FAD</name>
        <dbReference type="ChEBI" id="CHEBI:57692"/>
    </cofactor>
</comment>
<dbReference type="InterPro" id="IPR002938">
    <property type="entry name" value="FAD-bd"/>
</dbReference>
<dbReference type="InterPro" id="IPR051205">
    <property type="entry name" value="UbiH/COQ6_monooxygenase"/>
</dbReference>
<dbReference type="NCBIfam" id="TIGR01988">
    <property type="entry name" value="Ubi-OHases"/>
    <property type="match status" value="1"/>
</dbReference>
<dbReference type="GO" id="GO:0006744">
    <property type="term" value="P:ubiquinone biosynthetic process"/>
    <property type="evidence" value="ECO:0007669"/>
    <property type="project" value="UniProtKB-UniPathway"/>
</dbReference>
<dbReference type="UniPathway" id="UPA00232"/>
<comment type="caution">
    <text evidence="9">The sequence shown here is derived from an EMBL/GenBank/DDBJ whole genome shotgun (WGS) entry which is preliminary data.</text>
</comment>
<dbReference type="InterPro" id="IPR018168">
    <property type="entry name" value="Ubi_Hdrlase_CS"/>
</dbReference>
<evidence type="ECO:0000313" key="9">
    <source>
        <dbReference type="EMBL" id="PPB79468.1"/>
    </source>
</evidence>
<keyword evidence="10" id="KW-1185">Reference proteome</keyword>
<dbReference type="Pfam" id="PF01494">
    <property type="entry name" value="FAD_binding_3"/>
    <property type="match status" value="1"/>
</dbReference>
<name>A0A2S5JDH8_9RHOB</name>